<evidence type="ECO:0000313" key="2">
    <source>
        <dbReference type="Proteomes" id="UP000695562"/>
    </source>
</evidence>
<dbReference type="SUPFAM" id="SSF102405">
    <property type="entry name" value="MCP/YpsA-like"/>
    <property type="match status" value="1"/>
</dbReference>
<evidence type="ECO:0000313" key="1">
    <source>
        <dbReference type="EMBL" id="KAF2075510.1"/>
    </source>
</evidence>
<dbReference type="Proteomes" id="UP000695562">
    <property type="component" value="Unassembled WGS sequence"/>
</dbReference>
<dbReference type="OrthoDB" id="414463at2759"/>
<name>A0A8J4V0D5_9MYCE</name>
<organism evidence="1 2">
    <name type="scientific">Polysphondylium violaceum</name>
    <dbReference type="NCBI Taxonomy" id="133409"/>
    <lineage>
        <taxon>Eukaryota</taxon>
        <taxon>Amoebozoa</taxon>
        <taxon>Evosea</taxon>
        <taxon>Eumycetozoa</taxon>
        <taxon>Dictyostelia</taxon>
        <taxon>Dictyosteliales</taxon>
        <taxon>Dictyosteliaceae</taxon>
        <taxon>Polysphondylium</taxon>
    </lineage>
</organism>
<dbReference type="Pfam" id="PF03641">
    <property type="entry name" value="Lysine_decarbox"/>
    <property type="match status" value="1"/>
</dbReference>
<dbReference type="PANTHER" id="PTHR31223:SF70">
    <property type="entry name" value="LOG FAMILY PROTEIN YJL055W"/>
    <property type="match status" value="1"/>
</dbReference>
<dbReference type="PANTHER" id="PTHR31223">
    <property type="entry name" value="LOG FAMILY PROTEIN YJL055W"/>
    <property type="match status" value="1"/>
</dbReference>
<dbReference type="Gene3D" id="3.40.50.450">
    <property type="match status" value="1"/>
</dbReference>
<evidence type="ECO:0008006" key="3">
    <source>
        <dbReference type="Google" id="ProtNLM"/>
    </source>
</evidence>
<accession>A0A8J4V0D5</accession>
<dbReference type="NCBIfam" id="TIGR00730">
    <property type="entry name" value="Rossman fold protein, TIGR00730 family"/>
    <property type="match status" value="1"/>
</dbReference>
<protein>
    <recommendedName>
        <fullName evidence="3">Cytokinin riboside 5'-monophosphate phosphoribohydrolase</fullName>
    </recommendedName>
</protein>
<dbReference type="GO" id="GO:0009691">
    <property type="term" value="P:cytokinin biosynthetic process"/>
    <property type="evidence" value="ECO:0007669"/>
    <property type="project" value="InterPro"/>
</dbReference>
<dbReference type="GO" id="GO:0016799">
    <property type="term" value="F:hydrolase activity, hydrolyzing N-glycosyl compounds"/>
    <property type="evidence" value="ECO:0007669"/>
    <property type="project" value="TreeGrafter"/>
</dbReference>
<dbReference type="InterPro" id="IPR031100">
    <property type="entry name" value="LOG_fam"/>
</dbReference>
<proteinExistence type="predicted"/>
<gene>
    <name evidence="1" type="ORF">CYY_003202</name>
</gene>
<dbReference type="EMBL" id="AJWJ01000097">
    <property type="protein sequence ID" value="KAF2075510.1"/>
    <property type="molecule type" value="Genomic_DNA"/>
</dbReference>
<comment type="caution">
    <text evidence="1">The sequence shown here is derived from an EMBL/GenBank/DDBJ whole genome shotgun (WGS) entry which is preliminary data.</text>
</comment>
<sequence>METTTTTTTTAADINNNDRQILNKIKNICVFCGSKPGNSASFVEVTKILAKEMADRKYGLVYGGGNIGLMGAVSHGVQDGGGKVKGIIPKSLSPKEISGTTVGDVVYVDDMHSRKQIMYTESDAFIALPGGLGTFEELLECLTWVQLGIHSKPVGILNINGYYDPLIALFKGSASSGFVDPTFINSIVFSSDPVDLLNQLESKPPPKSLLTWVKPSQA</sequence>
<dbReference type="GO" id="GO:0005829">
    <property type="term" value="C:cytosol"/>
    <property type="evidence" value="ECO:0007669"/>
    <property type="project" value="TreeGrafter"/>
</dbReference>
<dbReference type="InterPro" id="IPR005269">
    <property type="entry name" value="LOG"/>
</dbReference>
<keyword evidence="2" id="KW-1185">Reference proteome</keyword>
<reference evidence="1" key="1">
    <citation type="submission" date="2020-01" db="EMBL/GenBank/DDBJ databases">
        <title>Development of genomics and gene disruption for Polysphondylium violaceum indicates a role for the polyketide synthase stlB in stalk morphogenesis.</title>
        <authorList>
            <person name="Narita B."/>
            <person name="Kawabe Y."/>
            <person name="Kin K."/>
            <person name="Saito T."/>
            <person name="Gibbs R."/>
            <person name="Kuspa A."/>
            <person name="Muzny D."/>
            <person name="Queller D."/>
            <person name="Richards S."/>
            <person name="Strassman J."/>
            <person name="Sucgang R."/>
            <person name="Worley K."/>
            <person name="Schaap P."/>
        </authorList>
    </citation>
    <scope>NUCLEOTIDE SEQUENCE</scope>
    <source>
        <strain evidence="1">QSvi11</strain>
    </source>
</reference>
<dbReference type="AlphaFoldDB" id="A0A8J4V0D5"/>